<name>A0A1U7D6P1_9RHOB</name>
<accession>A0A1U7D6P1</accession>
<keyword evidence="2" id="KW-1185">Reference proteome</keyword>
<sequence length="56" mass="6343">MNATEDESLFILSENLSKSGHPAQKGYRSAADAMRAAREAMERWNMTSRTWATPLR</sequence>
<gene>
    <name evidence="1" type="ORF">Ga0080559_TMP3025</name>
</gene>
<dbReference type="AlphaFoldDB" id="A0A1U7D6P1"/>
<proteinExistence type="predicted"/>
<dbReference type="KEGG" id="tpro:Ga0080559_TMP3025"/>
<organism evidence="1 2">
    <name type="scientific">Salipiger profundus</name>
    <dbReference type="NCBI Taxonomy" id="1229727"/>
    <lineage>
        <taxon>Bacteria</taxon>
        <taxon>Pseudomonadati</taxon>
        <taxon>Pseudomonadota</taxon>
        <taxon>Alphaproteobacteria</taxon>
        <taxon>Rhodobacterales</taxon>
        <taxon>Roseobacteraceae</taxon>
        <taxon>Salipiger</taxon>
    </lineage>
</organism>
<evidence type="ECO:0000313" key="1">
    <source>
        <dbReference type="EMBL" id="APX23821.1"/>
    </source>
</evidence>
<dbReference type="STRING" id="1229727.Ga0080559_TMP3025"/>
<dbReference type="EMBL" id="CP014796">
    <property type="protein sequence ID" value="APX23821.1"/>
    <property type="molecule type" value="Genomic_DNA"/>
</dbReference>
<protein>
    <submittedName>
        <fullName evidence="1">Uncharacterized protein</fullName>
    </submittedName>
</protein>
<reference evidence="1 2" key="1">
    <citation type="submission" date="2016-03" db="EMBL/GenBank/DDBJ databases">
        <title>Deep-sea bacteria in the southern Pacific.</title>
        <authorList>
            <person name="Tang K."/>
        </authorList>
    </citation>
    <scope>NUCLEOTIDE SEQUENCE [LARGE SCALE GENOMIC DNA]</scope>
    <source>
        <strain evidence="1 2">JLT2016</strain>
    </source>
</reference>
<dbReference type="Proteomes" id="UP000186559">
    <property type="component" value="Chromosome"/>
</dbReference>
<evidence type="ECO:0000313" key="2">
    <source>
        <dbReference type="Proteomes" id="UP000186559"/>
    </source>
</evidence>